<reference evidence="1 2" key="1">
    <citation type="journal article" date="2016" name="Proc. Natl. Acad. Sci. U.S.A.">
        <title>Lipid metabolic changes in an early divergent fungus govern the establishment of a mutualistic symbiosis with endobacteria.</title>
        <authorList>
            <person name="Lastovetsky O.A."/>
            <person name="Gaspar M.L."/>
            <person name="Mondo S.J."/>
            <person name="LaButti K.M."/>
            <person name="Sandor L."/>
            <person name="Grigoriev I.V."/>
            <person name="Henry S.A."/>
            <person name="Pawlowska T.E."/>
        </authorList>
    </citation>
    <scope>NUCLEOTIDE SEQUENCE [LARGE SCALE GENOMIC DNA]</scope>
    <source>
        <strain evidence="1 2">ATCC 11559</strain>
    </source>
</reference>
<protein>
    <submittedName>
        <fullName evidence="1">Uncharacterized protein</fullName>
    </submittedName>
</protein>
<organism evidence="1 2">
    <name type="scientific">Rhizopus microsporus</name>
    <dbReference type="NCBI Taxonomy" id="58291"/>
    <lineage>
        <taxon>Eukaryota</taxon>
        <taxon>Fungi</taxon>
        <taxon>Fungi incertae sedis</taxon>
        <taxon>Mucoromycota</taxon>
        <taxon>Mucoromycotina</taxon>
        <taxon>Mucoromycetes</taxon>
        <taxon>Mucorales</taxon>
        <taxon>Mucorineae</taxon>
        <taxon>Rhizopodaceae</taxon>
        <taxon>Rhizopus</taxon>
    </lineage>
</organism>
<evidence type="ECO:0000313" key="2">
    <source>
        <dbReference type="Proteomes" id="UP000242381"/>
    </source>
</evidence>
<dbReference type="Proteomes" id="UP000242381">
    <property type="component" value="Unassembled WGS sequence"/>
</dbReference>
<gene>
    <name evidence="1" type="ORF">BCV71DRAFT_277217</name>
</gene>
<dbReference type="AlphaFoldDB" id="A0A1X0SAG5"/>
<name>A0A1X0SAG5_RHIZD</name>
<evidence type="ECO:0000313" key="1">
    <source>
        <dbReference type="EMBL" id="ORE21189.1"/>
    </source>
</evidence>
<dbReference type="EMBL" id="KV921282">
    <property type="protein sequence ID" value="ORE21189.1"/>
    <property type="molecule type" value="Genomic_DNA"/>
</dbReference>
<accession>A0A1X0SAG5</accession>
<proteinExistence type="predicted"/>
<sequence length="145" mass="16589">MALSKKCLVIKVDEYRTSVVCSSCHGELQKVYEPENALNCNHRKKLQNLPIERWESKCECSKKISAQYCKIISHLILTLSQDQNYFRYTSCAGPLKAYVLFHLTILLLFAGIPKPIIMRTGLALKVIFCKRVSSSNPYYGFTISF</sequence>